<dbReference type="GO" id="GO:0046983">
    <property type="term" value="F:protein dimerization activity"/>
    <property type="evidence" value="ECO:0007669"/>
    <property type="project" value="InterPro"/>
</dbReference>
<evidence type="ECO:0000256" key="5">
    <source>
        <dbReference type="ARBA" id="ARBA00022741"/>
    </source>
</evidence>
<dbReference type="SUPFAM" id="SSF55874">
    <property type="entry name" value="ATPase domain of HSP90 chaperone/DNA topoisomerase II/histidine kinase"/>
    <property type="match status" value="1"/>
</dbReference>
<dbReference type="PANTHER" id="PTHR24421:SF10">
    <property type="entry name" value="NITRATE_NITRITE SENSOR PROTEIN NARQ"/>
    <property type="match status" value="1"/>
</dbReference>
<comment type="caution">
    <text evidence="12">The sequence shown here is derived from an EMBL/GenBank/DDBJ whole genome shotgun (WGS) entry which is preliminary data.</text>
</comment>
<name>A0A562VGS0_9ACTN</name>
<evidence type="ECO:0000256" key="1">
    <source>
        <dbReference type="ARBA" id="ARBA00000085"/>
    </source>
</evidence>
<keyword evidence="9" id="KW-0472">Membrane</keyword>
<dbReference type="PANTHER" id="PTHR24421">
    <property type="entry name" value="NITRATE/NITRITE SENSOR PROTEIN NARX-RELATED"/>
    <property type="match status" value="1"/>
</dbReference>
<dbReference type="EMBL" id="VLLL01000001">
    <property type="protein sequence ID" value="TWJ17105.1"/>
    <property type="molecule type" value="Genomic_DNA"/>
</dbReference>
<keyword evidence="3" id="KW-0597">Phosphoprotein</keyword>
<keyword evidence="7" id="KW-0067">ATP-binding</keyword>
<evidence type="ECO:0000259" key="11">
    <source>
        <dbReference type="Pfam" id="PF07730"/>
    </source>
</evidence>
<evidence type="ECO:0000256" key="4">
    <source>
        <dbReference type="ARBA" id="ARBA00022679"/>
    </source>
</evidence>
<evidence type="ECO:0000313" key="12">
    <source>
        <dbReference type="EMBL" id="TWJ17105.1"/>
    </source>
</evidence>
<evidence type="ECO:0000256" key="9">
    <source>
        <dbReference type="SAM" id="Phobius"/>
    </source>
</evidence>
<dbReference type="Gene3D" id="1.20.5.1930">
    <property type="match status" value="1"/>
</dbReference>
<dbReference type="AlphaFoldDB" id="A0A562VGS0"/>
<dbReference type="GO" id="GO:0000155">
    <property type="term" value="F:phosphorelay sensor kinase activity"/>
    <property type="evidence" value="ECO:0007669"/>
    <property type="project" value="InterPro"/>
</dbReference>
<keyword evidence="6 12" id="KW-0418">Kinase</keyword>
<dbReference type="GO" id="GO:0005524">
    <property type="term" value="F:ATP binding"/>
    <property type="evidence" value="ECO:0007669"/>
    <property type="project" value="UniProtKB-KW"/>
</dbReference>
<dbReference type="GO" id="GO:0016020">
    <property type="term" value="C:membrane"/>
    <property type="evidence" value="ECO:0007669"/>
    <property type="project" value="InterPro"/>
</dbReference>
<keyword evidence="5" id="KW-0547">Nucleotide-binding</keyword>
<keyword evidence="9" id="KW-0812">Transmembrane</keyword>
<keyword evidence="4" id="KW-0808">Transferase</keyword>
<accession>A0A562VGS0</accession>
<feature type="transmembrane region" description="Helical" evidence="9">
    <location>
        <begin position="12"/>
        <end position="33"/>
    </location>
</feature>
<keyword evidence="8" id="KW-0902">Two-component regulatory system</keyword>
<dbReference type="CDD" id="cd16917">
    <property type="entry name" value="HATPase_UhpB-NarQ-NarX-like"/>
    <property type="match status" value="1"/>
</dbReference>
<reference evidence="12 13" key="1">
    <citation type="journal article" date="2013" name="Stand. Genomic Sci.">
        <title>Genomic Encyclopedia of Type Strains, Phase I: The one thousand microbial genomes (KMG-I) project.</title>
        <authorList>
            <person name="Kyrpides N.C."/>
            <person name="Woyke T."/>
            <person name="Eisen J.A."/>
            <person name="Garrity G."/>
            <person name="Lilburn T.G."/>
            <person name="Beck B.J."/>
            <person name="Whitman W.B."/>
            <person name="Hugenholtz P."/>
            <person name="Klenk H.P."/>
        </authorList>
    </citation>
    <scope>NUCLEOTIDE SEQUENCE [LARGE SCALE GENOMIC DNA]</scope>
    <source>
        <strain evidence="12 13">DSM 45044</strain>
    </source>
</reference>
<comment type="catalytic activity">
    <reaction evidence="1">
        <text>ATP + protein L-histidine = ADP + protein N-phospho-L-histidine.</text>
        <dbReference type="EC" id="2.7.13.3"/>
    </reaction>
</comment>
<evidence type="ECO:0000259" key="10">
    <source>
        <dbReference type="Pfam" id="PF02518"/>
    </source>
</evidence>
<dbReference type="Gene3D" id="3.30.565.10">
    <property type="entry name" value="Histidine kinase-like ATPase, C-terminal domain"/>
    <property type="match status" value="1"/>
</dbReference>
<feature type="transmembrane region" description="Helical" evidence="9">
    <location>
        <begin position="80"/>
        <end position="113"/>
    </location>
</feature>
<protein>
    <recommendedName>
        <fullName evidence="2">histidine kinase</fullName>
        <ecNumber evidence="2">2.7.13.3</ecNumber>
    </recommendedName>
</protein>
<dbReference type="InterPro" id="IPR011712">
    <property type="entry name" value="Sig_transdc_His_kin_sub3_dim/P"/>
</dbReference>
<dbReference type="EC" id="2.7.13.3" evidence="2"/>
<gene>
    <name evidence="12" type="ORF">LX16_0020</name>
</gene>
<evidence type="ECO:0000256" key="8">
    <source>
        <dbReference type="ARBA" id="ARBA00023012"/>
    </source>
</evidence>
<keyword evidence="13" id="KW-1185">Reference proteome</keyword>
<feature type="transmembrane region" description="Helical" evidence="9">
    <location>
        <begin position="57"/>
        <end position="73"/>
    </location>
</feature>
<evidence type="ECO:0000313" key="13">
    <source>
        <dbReference type="Proteomes" id="UP000321617"/>
    </source>
</evidence>
<dbReference type="RefSeq" id="WP_211354201.1">
    <property type="nucleotide sequence ID" value="NZ_BAABIJ010000009.1"/>
</dbReference>
<dbReference type="Pfam" id="PF07730">
    <property type="entry name" value="HisKA_3"/>
    <property type="match status" value="1"/>
</dbReference>
<proteinExistence type="predicted"/>
<evidence type="ECO:0000256" key="2">
    <source>
        <dbReference type="ARBA" id="ARBA00012438"/>
    </source>
</evidence>
<evidence type="ECO:0000256" key="6">
    <source>
        <dbReference type="ARBA" id="ARBA00022777"/>
    </source>
</evidence>
<evidence type="ECO:0000256" key="7">
    <source>
        <dbReference type="ARBA" id="ARBA00022840"/>
    </source>
</evidence>
<organism evidence="12 13">
    <name type="scientific">Stackebrandtia albiflava</name>
    <dbReference type="NCBI Taxonomy" id="406432"/>
    <lineage>
        <taxon>Bacteria</taxon>
        <taxon>Bacillati</taxon>
        <taxon>Actinomycetota</taxon>
        <taxon>Actinomycetes</taxon>
        <taxon>Glycomycetales</taxon>
        <taxon>Glycomycetaceae</taxon>
        <taxon>Stackebrandtia</taxon>
    </lineage>
</organism>
<keyword evidence="9" id="KW-1133">Transmembrane helix</keyword>
<dbReference type="InterPro" id="IPR050482">
    <property type="entry name" value="Sensor_HK_TwoCompSys"/>
</dbReference>
<feature type="domain" description="Histidine kinase/HSP90-like ATPase" evidence="10">
    <location>
        <begin position="253"/>
        <end position="333"/>
    </location>
</feature>
<dbReference type="Pfam" id="PF02518">
    <property type="entry name" value="HATPase_c"/>
    <property type="match status" value="1"/>
</dbReference>
<sequence>MNAETIERRRPGWFWRIIPIPVALIQVMGVRWADAWPPEPGWRHDGDWTPQPMDVPPYGYLLALAGPVALFWLHRHPRTVIGVTAAATLVYFLLALPPGPVFLSIVVAVAGWARMQRRAQRLAALHARDAESARQAAAHRLRIAQELHDVLAHHISLINVQSGVALHLVDERPEQTRTALAAIKSASKEALVALRGALDTLRGDAGQAPRAPTGGLDQLDDLVGSVRTAGLAVTVERHGEPRPLPAPADLAALRIVQESLTNALRHSGADSVTVSLDYRGPRFTLSVTDDGVGGAVVPGNGLSGITERAAALGGTARFGPAPGGGFGVWVEFPI</sequence>
<dbReference type="InterPro" id="IPR003594">
    <property type="entry name" value="HATPase_dom"/>
</dbReference>
<dbReference type="InterPro" id="IPR036890">
    <property type="entry name" value="HATPase_C_sf"/>
</dbReference>
<dbReference type="Proteomes" id="UP000321617">
    <property type="component" value="Unassembled WGS sequence"/>
</dbReference>
<feature type="domain" description="Signal transduction histidine kinase subgroup 3 dimerisation and phosphoacceptor" evidence="11">
    <location>
        <begin position="140"/>
        <end position="203"/>
    </location>
</feature>
<evidence type="ECO:0000256" key="3">
    <source>
        <dbReference type="ARBA" id="ARBA00022553"/>
    </source>
</evidence>